<dbReference type="Proteomes" id="UP000187203">
    <property type="component" value="Unassembled WGS sequence"/>
</dbReference>
<reference evidence="2" key="1">
    <citation type="submission" date="2013-09" db="EMBL/GenBank/DDBJ databases">
        <title>Corchorus olitorius genome sequencing.</title>
        <authorList>
            <person name="Alam M."/>
            <person name="Haque M.S."/>
            <person name="Islam M.S."/>
            <person name="Emdad E.M."/>
            <person name="Islam M.M."/>
            <person name="Ahmed B."/>
            <person name="Halim A."/>
            <person name="Hossen Q.M.M."/>
            <person name="Hossain M.Z."/>
            <person name="Ahmed R."/>
            <person name="Khan M.M."/>
            <person name="Islam R."/>
            <person name="Rashid M.M."/>
            <person name="Khan S.A."/>
            <person name="Rahman M.S."/>
            <person name="Alam M."/>
            <person name="Yahiya A.S."/>
            <person name="Khan M.S."/>
            <person name="Azam M.S."/>
            <person name="Haque T."/>
            <person name="Lashkar M.Z.H."/>
            <person name="Akhand A.I."/>
            <person name="Morshed G."/>
            <person name="Roy S."/>
            <person name="Uddin K.S."/>
            <person name="Rabeya T."/>
            <person name="Hossain A.S."/>
            <person name="Chowdhury A."/>
            <person name="Snigdha A.R."/>
            <person name="Mortoza M.S."/>
            <person name="Matin S.A."/>
            <person name="Hoque S.M.E."/>
            <person name="Islam M.K."/>
            <person name="Roy D.K."/>
            <person name="Haider R."/>
            <person name="Moosa M.M."/>
            <person name="Elias S.M."/>
            <person name="Hasan A.M."/>
            <person name="Jahan S."/>
            <person name="Shafiuddin M."/>
            <person name="Mahmood N."/>
            <person name="Shommy N.S."/>
        </authorList>
    </citation>
    <scope>NUCLEOTIDE SEQUENCE [LARGE SCALE GENOMIC DNA]</scope>
    <source>
        <strain evidence="2">cv. O-4</strain>
    </source>
</reference>
<evidence type="ECO:0000313" key="2">
    <source>
        <dbReference type="Proteomes" id="UP000187203"/>
    </source>
</evidence>
<organism evidence="1 2">
    <name type="scientific">Corchorus olitorius</name>
    <dbReference type="NCBI Taxonomy" id="93759"/>
    <lineage>
        <taxon>Eukaryota</taxon>
        <taxon>Viridiplantae</taxon>
        <taxon>Streptophyta</taxon>
        <taxon>Embryophyta</taxon>
        <taxon>Tracheophyta</taxon>
        <taxon>Spermatophyta</taxon>
        <taxon>Magnoliopsida</taxon>
        <taxon>eudicotyledons</taxon>
        <taxon>Gunneridae</taxon>
        <taxon>Pentapetalae</taxon>
        <taxon>rosids</taxon>
        <taxon>malvids</taxon>
        <taxon>Malvales</taxon>
        <taxon>Malvaceae</taxon>
        <taxon>Grewioideae</taxon>
        <taxon>Apeibeae</taxon>
        <taxon>Corchorus</taxon>
    </lineage>
</organism>
<keyword evidence="2" id="KW-1185">Reference proteome</keyword>
<dbReference type="AlphaFoldDB" id="A0A1R3L1R6"/>
<dbReference type="EMBL" id="AWUE01004625">
    <property type="protein sequence ID" value="OMP13294.1"/>
    <property type="molecule type" value="Genomic_DNA"/>
</dbReference>
<sequence>MASVLQIKTSIGVIGQQIINPFTVFFASHDSGGKQ</sequence>
<proteinExistence type="predicted"/>
<name>A0A1R3L1R6_9ROSI</name>
<comment type="caution">
    <text evidence="1">The sequence shown here is derived from an EMBL/GenBank/DDBJ whole genome shotgun (WGS) entry which is preliminary data.</text>
</comment>
<protein>
    <submittedName>
        <fullName evidence="1">Uncharacterized protein</fullName>
    </submittedName>
</protein>
<accession>A0A1R3L1R6</accession>
<evidence type="ECO:0000313" key="1">
    <source>
        <dbReference type="EMBL" id="OMP13294.1"/>
    </source>
</evidence>
<gene>
    <name evidence="1" type="ORF">COLO4_01923</name>
</gene>